<gene>
    <name evidence="1" type="ORF">BHK98_01680</name>
</gene>
<evidence type="ECO:0000313" key="2">
    <source>
        <dbReference type="Proteomes" id="UP000187404"/>
    </source>
</evidence>
<dbReference type="OrthoDB" id="2082874at2"/>
<proteinExistence type="predicted"/>
<comment type="caution">
    <text evidence="1">The sequence shown here is derived from an EMBL/GenBank/DDBJ whole genome shotgun (WGS) entry which is preliminary data.</text>
</comment>
<dbReference type="Proteomes" id="UP000187404">
    <property type="component" value="Unassembled WGS sequence"/>
</dbReference>
<dbReference type="RefSeq" id="WP_075711922.1">
    <property type="nucleotide sequence ID" value="NZ_MJIE01000001.1"/>
</dbReference>
<dbReference type="STRING" id="1261640.BHK98_01680"/>
<sequence length="138" mass="15674">MALTKQTALGEISISNMIFAQIIFEGMRLPECRGKIWPATPRGRQIGIVPKYIDTEFSMYIDVDFNEEGRVELEFSVITLFGISIKRTTRHLADYIAGAFVKYSGRKPAVITINIAGVRSRHKAKRNTKVVYRYEDNG</sequence>
<dbReference type="AlphaFoldDB" id="A0A1Q9JFE2"/>
<name>A0A1Q9JFE2_9FIRM</name>
<accession>A0A1Q9JFE2</accession>
<protein>
    <submittedName>
        <fullName evidence="1">Uncharacterized protein</fullName>
    </submittedName>
</protein>
<organism evidence="1 2">
    <name type="scientific">Hornefia porci</name>
    <dbReference type="NCBI Taxonomy" id="2652292"/>
    <lineage>
        <taxon>Bacteria</taxon>
        <taxon>Bacillati</taxon>
        <taxon>Bacillota</taxon>
        <taxon>Clostridia</taxon>
        <taxon>Peptostreptococcales</taxon>
        <taxon>Anaerovoracaceae</taxon>
        <taxon>Hornefia</taxon>
    </lineage>
</organism>
<dbReference type="EMBL" id="MJIE01000001">
    <property type="protein sequence ID" value="OLR54903.1"/>
    <property type="molecule type" value="Genomic_DNA"/>
</dbReference>
<reference evidence="1 2" key="1">
    <citation type="journal article" date="2016" name="Appl. Environ. Microbiol.">
        <title>Function and Phylogeny of Bacterial Butyryl Coenzyme A:Acetate Transferases and Their Diversity in the Proximal Colon of Swine.</title>
        <authorList>
            <person name="Trachsel J."/>
            <person name="Bayles D.O."/>
            <person name="Looft T."/>
            <person name="Levine U.Y."/>
            <person name="Allen H.K."/>
        </authorList>
    </citation>
    <scope>NUCLEOTIDE SEQUENCE [LARGE SCALE GENOMIC DNA]</scope>
    <source>
        <strain evidence="1 2">68-3-10</strain>
    </source>
</reference>
<keyword evidence="2" id="KW-1185">Reference proteome</keyword>
<evidence type="ECO:0000313" key="1">
    <source>
        <dbReference type="EMBL" id="OLR54903.1"/>
    </source>
</evidence>